<dbReference type="Proteomes" id="UP001159363">
    <property type="component" value="Chromosome 11"/>
</dbReference>
<feature type="compositionally biased region" description="Basic and acidic residues" evidence="1">
    <location>
        <begin position="609"/>
        <end position="618"/>
    </location>
</feature>
<feature type="region of interest" description="Disordered" evidence="1">
    <location>
        <begin position="1"/>
        <end position="20"/>
    </location>
</feature>
<protein>
    <submittedName>
        <fullName evidence="2">Uncharacterized protein</fullName>
    </submittedName>
</protein>
<accession>A0ABQ9GEP6</accession>
<evidence type="ECO:0000313" key="2">
    <source>
        <dbReference type="EMBL" id="KAJ8870860.1"/>
    </source>
</evidence>
<evidence type="ECO:0000313" key="3">
    <source>
        <dbReference type="Proteomes" id="UP001159363"/>
    </source>
</evidence>
<gene>
    <name evidence="2" type="ORF">PR048_027161</name>
</gene>
<sequence length="1059" mass="118080">MERAYRKQSIDTHKTPHDRVKRCRERKHQQGVRARQLKRIHAKQTAVSPTQPRPIFNVSYRNCSLYRERPILAFSAPTSSQPVITGSSAALLLVESDSPSLSPAPVPTRPLRTNEHQRQALGFFESERPLVAELVSSFFVLSSSSYELAAGCEECEGFVRKQHTSIHKTSEVKSSRTRKQDVIKKESELQRTSLAVPVRLAGVWGSLTRRKSASWLWDNGRSPGFCGWLRQVAHGSRNRTEIDHGLQEGVISVNHGKQKSGFEPRSSEIWSGAGMKEWGKREIPEKTRQTMALSGTIPHANPSSVATRRKVAVRLPRALYPAFLLPVVRVSMSTAESHANAALISDCRFTEQKLTAFGQQNCTSHEYWSSCGNDNTVREQWEIAYIRRRCTHVLNLKAGFTTARPSALTHSRLHLLVSHPLVQSSHEHLTRRRPAISSRPHFTSLAHARPGGLHQRLPAAGLRPPPRIFPILRDASSLNVSETLSVERRSVMPASLATVGIHGIPRRGNQEAASALFQEEGRARWVSDYGAGQLSRRQLQHKRKPNANGFLVKQSAFRGILKDYIAPNLTVSSKDVFSFVTSMKQNITNELTEEFEKHGPLKHKTWGRGKRDIPEKTRRPTIPICENPVTRPGIEPGSPWWGASVLTAQPPWLLKKPAVIGLAAVGSAESLLCACAATRGYSRVVRPKRAYVTSSRAGSKVGPYVHELHGLVDLVVGWSILLNAARRLAWGLGPIVQLQFQHLNTHRGLTKPVKIRQAAGAQYRLASHYVGSRIFVYIETACVQPGATFGRANDDDGVVRPTANSGYARAARHITLMLGILLPIFRHLLESRRTLDSATGPVDIAHIEKPWDKAAPLTPWRAAHWLRSGKKSVNTSFLSICTNRDSFLMAIGRVVDASAVVQTGTRDTRGRQEHLRRPRLRVVLKLDCNIGVPRSDDSIVREAFGVAPRTSDIVELQNDAQRRIGETTTKFVRSNQFLERWPRRDPAQGSVPASAVILDYVSSGHHLNNVIPGRHIVFRRHLGFHFFVLYYSTSASNFFDSISSCSVILTPRITFLHAL</sequence>
<comment type="caution">
    <text evidence="2">The sequence shown here is derived from an EMBL/GenBank/DDBJ whole genome shotgun (WGS) entry which is preliminary data.</text>
</comment>
<proteinExistence type="predicted"/>
<organism evidence="2 3">
    <name type="scientific">Dryococelus australis</name>
    <dbReference type="NCBI Taxonomy" id="614101"/>
    <lineage>
        <taxon>Eukaryota</taxon>
        <taxon>Metazoa</taxon>
        <taxon>Ecdysozoa</taxon>
        <taxon>Arthropoda</taxon>
        <taxon>Hexapoda</taxon>
        <taxon>Insecta</taxon>
        <taxon>Pterygota</taxon>
        <taxon>Neoptera</taxon>
        <taxon>Polyneoptera</taxon>
        <taxon>Phasmatodea</taxon>
        <taxon>Verophasmatodea</taxon>
        <taxon>Anareolatae</taxon>
        <taxon>Phasmatidae</taxon>
        <taxon>Eurycanthinae</taxon>
        <taxon>Dryococelus</taxon>
    </lineage>
</organism>
<feature type="region of interest" description="Disordered" evidence="1">
    <location>
        <begin position="602"/>
        <end position="628"/>
    </location>
</feature>
<name>A0ABQ9GEP6_9NEOP</name>
<feature type="compositionally biased region" description="Basic and acidic residues" evidence="1">
    <location>
        <begin position="1"/>
        <end position="18"/>
    </location>
</feature>
<dbReference type="EMBL" id="JARBHB010000012">
    <property type="protein sequence ID" value="KAJ8870860.1"/>
    <property type="molecule type" value="Genomic_DNA"/>
</dbReference>
<keyword evidence="3" id="KW-1185">Reference proteome</keyword>
<evidence type="ECO:0000256" key="1">
    <source>
        <dbReference type="SAM" id="MobiDB-lite"/>
    </source>
</evidence>
<reference evidence="2 3" key="1">
    <citation type="submission" date="2023-02" db="EMBL/GenBank/DDBJ databases">
        <title>LHISI_Scaffold_Assembly.</title>
        <authorList>
            <person name="Stuart O.P."/>
            <person name="Cleave R."/>
            <person name="Magrath M.J.L."/>
            <person name="Mikheyev A.S."/>
        </authorList>
    </citation>
    <scope>NUCLEOTIDE SEQUENCE [LARGE SCALE GENOMIC DNA]</scope>
    <source>
        <strain evidence="2">Daus_M_001</strain>
        <tissue evidence="2">Leg muscle</tissue>
    </source>
</reference>